<dbReference type="GeneID" id="7451140"/>
<reference evidence="1 2" key="2">
    <citation type="journal article" date="2008" name="Nature">
        <title>The Phaeodactylum genome reveals the evolutionary history of diatom genomes.</title>
        <authorList>
            <person name="Bowler C."/>
            <person name="Allen A.E."/>
            <person name="Badger J.H."/>
            <person name="Grimwood J."/>
            <person name="Jabbari K."/>
            <person name="Kuo A."/>
            <person name="Maheswari U."/>
            <person name="Martens C."/>
            <person name="Maumus F."/>
            <person name="Otillar R.P."/>
            <person name="Rayko E."/>
            <person name="Salamov A."/>
            <person name="Vandepoele K."/>
            <person name="Beszteri B."/>
            <person name="Gruber A."/>
            <person name="Heijde M."/>
            <person name="Katinka M."/>
            <person name="Mock T."/>
            <person name="Valentin K."/>
            <person name="Verret F."/>
            <person name="Berges J.A."/>
            <person name="Brownlee C."/>
            <person name="Cadoret J.P."/>
            <person name="Chiovitti A."/>
            <person name="Choi C.J."/>
            <person name="Coesel S."/>
            <person name="De Martino A."/>
            <person name="Detter J.C."/>
            <person name="Durkin C."/>
            <person name="Falciatore A."/>
            <person name="Fournet J."/>
            <person name="Haruta M."/>
            <person name="Huysman M.J."/>
            <person name="Jenkins B.D."/>
            <person name="Jiroutova K."/>
            <person name="Jorgensen R.E."/>
            <person name="Joubert Y."/>
            <person name="Kaplan A."/>
            <person name="Kroger N."/>
            <person name="Kroth P.G."/>
            <person name="La Roche J."/>
            <person name="Lindquist E."/>
            <person name="Lommer M."/>
            <person name="Martin-Jezequel V."/>
            <person name="Lopez P.J."/>
            <person name="Lucas S."/>
            <person name="Mangogna M."/>
            <person name="McGinnis K."/>
            <person name="Medlin L.K."/>
            <person name="Montsant A."/>
            <person name="Oudot-Le Secq M.P."/>
            <person name="Napoli C."/>
            <person name="Obornik M."/>
            <person name="Parker M.S."/>
            <person name="Petit J.L."/>
            <person name="Porcel B.M."/>
            <person name="Poulsen N."/>
            <person name="Robison M."/>
            <person name="Rychlewski L."/>
            <person name="Rynearson T.A."/>
            <person name="Schmutz J."/>
            <person name="Shapiro H."/>
            <person name="Siaut M."/>
            <person name="Stanley M."/>
            <person name="Sussman M.R."/>
            <person name="Taylor A.R."/>
            <person name="Vardi A."/>
            <person name="von Dassow P."/>
            <person name="Vyverman W."/>
            <person name="Willis A."/>
            <person name="Wyrwicz L.S."/>
            <person name="Rokhsar D.S."/>
            <person name="Weissenbach J."/>
            <person name="Armbrust E.V."/>
            <person name="Green B.R."/>
            <person name="Van de Peer Y."/>
            <person name="Grigoriev I.V."/>
        </authorList>
    </citation>
    <scope>NUCLEOTIDE SEQUENCE [LARGE SCALE GENOMIC DNA]</scope>
    <source>
        <strain evidence="1 2">CCMP1335</strain>
    </source>
</reference>
<dbReference type="eggNOG" id="ENOG502RZQG">
    <property type="taxonomic scope" value="Eukaryota"/>
</dbReference>
<protein>
    <submittedName>
        <fullName evidence="1">Uncharacterized protein</fullName>
    </submittedName>
</protein>
<sequence>MQSIRSSNTITASTSSSTQLYSNNRNAFDISKPTFDLFSFRMIRSDALLRYNSLNQSEPLRINLFLLATVSLLGYPLWCESVTGDVATSLSTAGAIGAGVGSAALFWRERSKRSRQLKRMEKELNAESLETLVVLVPTDGSKREDWGLKEELIGDALWLGDPTIVDGEGGWLQYFRELLESDEGDTDKKSNELAWFALNFKGRSIASGMAEPPKLLELLGQQLQPMEILDETDAAQSSADSSASAVEQILECQKQFYVVLTASNDESKMKTLFEDTPAAEVDEVLTGGGRIDDWSKCLERGARPEGMVISGSDVWISSNTLAYSTCIEFPWNAGIDGATLLAVQRWGRESEGADWKLELHQTIPWATGSRAGGTLRCDCRGCVALARTHDRRTFGGIIG</sequence>
<evidence type="ECO:0000313" key="2">
    <source>
        <dbReference type="Proteomes" id="UP000001449"/>
    </source>
</evidence>
<keyword evidence="2" id="KW-1185">Reference proteome</keyword>
<organism evidence="1 2">
    <name type="scientific">Thalassiosira pseudonana</name>
    <name type="common">Marine diatom</name>
    <name type="synonym">Cyclotella nana</name>
    <dbReference type="NCBI Taxonomy" id="35128"/>
    <lineage>
        <taxon>Eukaryota</taxon>
        <taxon>Sar</taxon>
        <taxon>Stramenopiles</taxon>
        <taxon>Ochrophyta</taxon>
        <taxon>Bacillariophyta</taxon>
        <taxon>Coscinodiscophyceae</taxon>
        <taxon>Thalassiosirophycidae</taxon>
        <taxon>Thalassiosirales</taxon>
        <taxon>Thalassiosiraceae</taxon>
        <taxon>Thalassiosira</taxon>
    </lineage>
</organism>
<dbReference type="EMBL" id="CM000643">
    <property type="protein sequence ID" value="EED91451.1"/>
    <property type="molecule type" value="Genomic_DNA"/>
</dbReference>
<proteinExistence type="predicted"/>
<dbReference type="AlphaFoldDB" id="B8C557"/>
<accession>B8C557</accession>
<dbReference type="InParanoid" id="B8C557"/>
<dbReference type="OMA" id="RWLAWPT"/>
<gene>
    <name evidence="1" type="ORF">THAPSDRAFT_5958</name>
</gene>
<dbReference type="Proteomes" id="UP000001449">
    <property type="component" value="Chromosome 6"/>
</dbReference>
<reference evidence="1 2" key="1">
    <citation type="journal article" date="2004" name="Science">
        <title>The genome of the diatom Thalassiosira pseudonana: ecology, evolution, and metabolism.</title>
        <authorList>
            <person name="Armbrust E.V."/>
            <person name="Berges J.A."/>
            <person name="Bowler C."/>
            <person name="Green B.R."/>
            <person name="Martinez D."/>
            <person name="Putnam N.H."/>
            <person name="Zhou S."/>
            <person name="Allen A.E."/>
            <person name="Apt K.E."/>
            <person name="Bechner M."/>
            <person name="Brzezinski M.A."/>
            <person name="Chaal B.K."/>
            <person name="Chiovitti A."/>
            <person name="Davis A.K."/>
            <person name="Demarest M.S."/>
            <person name="Detter J.C."/>
            <person name="Glavina T."/>
            <person name="Goodstein D."/>
            <person name="Hadi M.Z."/>
            <person name="Hellsten U."/>
            <person name="Hildebrand M."/>
            <person name="Jenkins B.D."/>
            <person name="Jurka J."/>
            <person name="Kapitonov V.V."/>
            <person name="Kroger N."/>
            <person name="Lau W.W."/>
            <person name="Lane T.W."/>
            <person name="Larimer F.W."/>
            <person name="Lippmeier J.C."/>
            <person name="Lucas S."/>
            <person name="Medina M."/>
            <person name="Montsant A."/>
            <person name="Obornik M."/>
            <person name="Parker M.S."/>
            <person name="Palenik B."/>
            <person name="Pazour G.J."/>
            <person name="Richardson P.M."/>
            <person name="Rynearson T.A."/>
            <person name="Saito M.A."/>
            <person name="Schwartz D.C."/>
            <person name="Thamatrakoln K."/>
            <person name="Valentin K."/>
            <person name="Vardi A."/>
            <person name="Wilkerson F.P."/>
            <person name="Rokhsar D.S."/>
        </authorList>
    </citation>
    <scope>NUCLEOTIDE SEQUENCE [LARGE SCALE GENOMIC DNA]</scope>
    <source>
        <strain evidence="1 2">CCMP1335</strain>
    </source>
</reference>
<dbReference type="KEGG" id="tps:THAPSDRAFT_5958"/>
<dbReference type="HOGENOM" id="CLU_661276_0_0_1"/>
<name>B8C557_THAPS</name>
<evidence type="ECO:0000313" key="1">
    <source>
        <dbReference type="EMBL" id="EED91451.1"/>
    </source>
</evidence>
<dbReference type="RefSeq" id="XP_002291344.1">
    <property type="nucleotide sequence ID" value="XM_002291308.1"/>
</dbReference>
<dbReference type="PaxDb" id="35128-Thaps5958"/>